<dbReference type="Proteomes" id="UP000198403">
    <property type="component" value="Unassembled WGS sequence"/>
</dbReference>
<sequence length="125" mass="13674">MVSGLAVAAATVVVIVHLAFLAYVVVGGFLGLRRLAWLWPSIVTTLYSAYVTLASYTCPLTTLEKWLLEVGGREPYEGSFIAQYLHDVLYPAQYERAAWVIAMGIALVSYAVVLTRGRGRRPAVP</sequence>
<keyword evidence="1" id="KW-0812">Transmembrane</keyword>
<evidence type="ECO:0008006" key="4">
    <source>
        <dbReference type="Google" id="ProtNLM"/>
    </source>
</evidence>
<organism evidence="2 3">
    <name type="scientific">Blastococcus mobilis</name>
    <dbReference type="NCBI Taxonomy" id="1938746"/>
    <lineage>
        <taxon>Bacteria</taxon>
        <taxon>Bacillati</taxon>
        <taxon>Actinomycetota</taxon>
        <taxon>Actinomycetes</taxon>
        <taxon>Geodermatophilales</taxon>
        <taxon>Geodermatophilaceae</taxon>
        <taxon>Blastococcus</taxon>
    </lineage>
</organism>
<dbReference type="AlphaFoldDB" id="A0A239AAE8"/>
<gene>
    <name evidence="2" type="ORF">SAMN06272737_14029</name>
</gene>
<proteinExistence type="predicted"/>
<dbReference type="Pfam" id="PF10861">
    <property type="entry name" value="DUF2784"/>
    <property type="match status" value="1"/>
</dbReference>
<dbReference type="RefSeq" id="WP_176445704.1">
    <property type="nucleotide sequence ID" value="NZ_FZNO01000040.1"/>
</dbReference>
<reference evidence="2 3" key="1">
    <citation type="submission" date="2017-06" db="EMBL/GenBank/DDBJ databases">
        <authorList>
            <person name="Kim H.J."/>
            <person name="Triplett B.A."/>
        </authorList>
    </citation>
    <scope>NUCLEOTIDE SEQUENCE [LARGE SCALE GENOMIC DNA]</scope>
    <source>
        <strain evidence="2 3">DSM 44272</strain>
    </source>
</reference>
<feature type="transmembrane region" description="Helical" evidence="1">
    <location>
        <begin position="97"/>
        <end position="115"/>
    </location>
</feature>
<keyword evidence="3" id="KW-1185">Reference proteome</keyword>
<protein>
    <recommendedName>
        <fullName evidence="4">DUF2784 domain-containing protein</fullName>
    </recommendedName>
</protein>
<evidence type="ECO:0000256" key="1">
    <source>
        <dbReference type="SAM" id="Phobius"/>
    </source>
</evidence>
<evidence type="ECO:0000313" key="3">
    <source>
        <dbReference type="Proteomes" id="UP000198403"/>
    </source>
</evidence>
<dbReference type="InterPro" id="IPR021218">
    <property type="entry name" value="DUF2784"/>
</dbReference>
<keyword evidence="1" id="KW-1133">Transmembrane helix</keyword>
<evidence type="ECO:0000313" key="2">
    <source>
        <dbReference type="EMBL" id="SNR92499.1"/>
    </source>
</evidence>
<feature type="transmembrane region" description="Helical" evidence="1">
    <location>
        <begin position="6"/>
        <end position="30"/>
    </location>
</feature>
<name>A0A239AAE8_9ACTN</name>
<feature type="transmembrane region" description="Helical" evidence="1">
    <location>
        <begin position="37"/>
        <end position="56"/>
    </location>
</feature>
<dbReference type="EMBL" id="FZNO01000040">
    <property type="protein sequence ID" value="SNR92499.1"/>
    <property type="molecule type" value="Genomic_DNA"/>
</dbReference>
<accession>A0A239AAE8</accession>
<keyword evidence="1" id="KW-0472">Membrane</keyword>